<evidence type="ECO:0000256" key="1">
    <source>
        <dbReference type="ARBA" id="ARBA00006414"/>
    </source>
</evidence>
<dbReference type="Proteomes" id="UP001164746">
    <property type="component" value="Chromosome 13"/>
</dbReference>
<reference evidence="3" key="1">
    <citation type="submission" date="2022-11" db="EMBL/GenBank/DDBJ databases">
        <title>Centuries of genome instability and evolution in soft-shell clam transmissible cancer (bioRxiv).</title>
        <authorList>
            <person name="Hart S.F.M."/>
            <person name="Yonemitsu M.A."/>
            <person name="Giersch R.M."/>
            <person name="Beal B.F."/>
            <person name="Arriagada G."/>
            <person name="Davis B.W."/>
            <person name="Ostrander E.A."/>
            <person name="Goff S.P."/>
            <person name="Metzger M.J."/>
        </authorList>
    </citation>
    <scope>NUCLEOTIDE SEQUENCE</scope>
    <source>
        <strain evidence="3">MELC-2E11</strain>
        <tissue evidence="3">Siphon/mantle</tissue>
    </source>
</reference>
<dbReference type="PANTHER" id="PTHR15215:SF0">
    <property type="match status" value="1"/>
</dbReference>
<dbReference type="PANTHER" id="PTHR15215">
    <property type="entry name" value="CABIT DOMAIN-CONTAINING PROTEIN"/>
    <property type="match status" value="1"/>
</dbReference>
<dbReference type="InterPro" id="IPR025946">
    <property type="entry name" value="CABIT_dom"/>
</dbReference>
<dbReference type="EMBL" id="CP111024">
    <property type="protein sequence ID" value="WAR24649.1"/>
    <property type="molecule type" value="Genomic_DNA"/>
</dbReference>
<proteinExistence type="inferred from homology"/>
<keyword evidence="4" id="KW-1185">Reference proteome</keyword>
<evidence type="ECO:0000259" key="2">
    <source>
        <dbReference type="Pfam" id="PF12736"/>
    </source>
</evidence>
<accession>A0ABY7FUU8</accession>
<protein>
    <recommendedName>
        <fullName evidence="2">CABIT domain-containing protein</fullName>
    </recommendedName>
</protein>
<comment type="similarity">
    <text evidence="1">Belongs to the themis family.</text>
</comment>
<evidence type="ECO:0000313" key="3">
    <source>
        <dbReference type="EMBL" id="WAR24649.1"/>
    </source>
</evidence>
<organism evidence="3 4">
    <name type="scientific">Mya arenaria</name>
    <name type="common">Soft-shell clam</name>
    <dbReference type="NCBI Taxonomy" id="6604"/>
    <lineage>
        <taxon>Eukaryota</taxon>
        <taxon>Metazoa</taxon>
        <taxon>Spiralia</taxon>
        <taxon>Lophotrochozoa</taxon>
        <taxon>Mollusca</taxon>
        <taxon>Bivalvia</taxon>
        <taxon>Autobranchia</taxon>
        <taxon>Heteroconchia</taxon>
        <taxon>Euheterodonta</taxon>
        <taxon>Imparidentia</taxon>
        <taxon>Neoheterodontei</taxon>
        <taxon>Myida</taxon>
        <taxon>Myoidea</taxon>
        <taxon>Myidae</taxon>
        <taxon>Mya</taxon>
    </lineage>
</organism>
<name>A0ABY7FUU8_MYAAR</name>
<feature type="domain" description="CABIT" evidence="2">
    <location>
        <begin position="87"/>
        <end position="195"/>
    </location>
</feature>
<sequence length="716" mass="81300">MAEKSDGNTSENRDIFSLNEFCECFDLPKWVEVVGGSDIGSLKKSACNIQKGMILLLRTLAVDNVTLSFNDAEVGKKIVQVSPNTQVKFNILLPYPDFKRPDKPRTVYKTVEDLLKVCPTYFKANIFYDDPYLPAIVKSGEVFRFVRQIRRPSDRRVYLQCKDADGNVIELPAECRGDFTAEEDENSYTLKEILDLGQVDRKLQLSKDHVSLSLVSDMADGDGAMYSNMGGSSSGDVLQRIMGLPLTYTGLLTFHSPNMFLAASPSEFQQDVWKVPLSLDIKVKTFVTDDYEMPVSGCEIEDVSGQPPPFKVYTLSELLDTYHEDFPVLARLVHYKDMPVEFNHSLEPGCELIIHKIERHDRLLAQSKDSYFTLDRKMNGRFRKVLRKFYAIKDLKDAFSEQLNEDLFVKVMQDVASDSPIQYSLQMGDVLKFKTLETKMHKVKLKSKSYGSFAVINCEKRTENWSFEKMMIPADLEIAIHELPSASKVEGFSIDEVFRHRPELPIKVDFLADFNTMWTCLPISSEITVTNFVTEAVALISPLQNFEPDEERRHIDNRVRDCLLVPARHQMMLTVQQCLGFPPNYFMFPDKSVFIGCPLEKISKDSFEELIRHNDMAYEDYVAGSPNSTGSDVVLPQRKSQSDETINKRLSRSFGNMMRQGPPRFFSRLKDKVKVKADKPTGAAATANAVDNLVYQAGSIHSDDPSLYDGFKMGLC</sequence>
<gene>
    <name evidence="3" type="ORF">MAR_038318</name>
</gene>
<evidence type="ECO:0000313" key="4">
    <source>
        <dbReference type="Proteomes" id="UP001164746"/>
    </source>
</evidence>
<dbReference type="Pfam" id="PF12736">
    <property type="entry name" value="CABIT"/>
    <property type="match status" value="1"/>
</dbReference>
<dbReference type="InterPro" id="IPR039671">
    <property type="entry name" value="THEMIS"/>
</dbReference>